<dbReference type="Gene3D" id="2.40.260.10">
    <property type="entry name" value="Sortase"/>
    <property type="match status" value="1"/>
</dbReference>
<sequence length="205" mass="22899">MRKIVGVLLMVIGLAVVFYPQLEKQHYDRGQQQLVRSFEQLGNTEQIEHASNQYEDTLAVQKYNEPTGEKSKLLEGARGIININKIDLEMIIFDGTSPETLSKGIGMIEPKKEFGVNNIGLAGHRAVAKGKQFNRMNELRMNDEIQVTTQEGTYEFVIVDSFIVHQSDVSVLDDQEGPFLTLVTCTPLGAVNPPNRLIVQAALKK</sequence>
<evidence type="ECO:0000313" key="2">
    <source>
        <dbReference type="EMBL" id="MET3655462.1"/>
    </source>
</evidence>
<keyword evidence="3" id="KW-1185">Reference proteome</keyword>
<dbReference type="GO" id="GO:0016787">
    <property type="term" value="F:hydrolase activity"/>
    <property type="evidence" value="ECO:0007669"/>
    <property type="project" value="UniProtKB-KW"/>
</dbReference>
<accession>A0ABV2K321</accession>
<dbReference type="InterPro" id="IPR042000">
    <property type="entry name" value="Sortase_D_2"/>
</dbReference>
<dbReference type="NCBIfam" id="TIGR01076">
    <property type="entry name" value="sortase_fam"/>
    <property type="match status" value="1"/>
</dbReference>
<dbReference type="EMBL" id="JBEPME010000001">
    <property type="protein sequence ID" value="MET3655462.1"/>
    <property type="molecule type" value="Genomic_DNA"/>
</dbReference>
<dbReference type="InterPro" id="IPR023365">
    <property type="entry name" value="Sortase_dom-sf"/>
</dbReference>
<dbReference type="Pfam" id="PF04203">
    <property type="entry name" value="Sortase"/>
    <property type="match status" value="1"/>
</dbReference>
<dbReference type="Proteomes" id="UP001549104">
    <property type="component" value="Unassembled WGS sequence"/>
</dbReference>
<keyword evidence="1 2" id="KW-0378">Hydrolase</keyword>
<reference evidence="2 3" key="1">
    <citation type="submission" date="2024-06" db="EMBL/GenBank/DDBJ databases">
        <title>Sorghum-associated microbial communities from plants grown in Nebraska, USA.</title>
        <authorList>
            <person name="Schachtman D."/>
        </authorList>
    </citation>
    <scope>NUCLEOTIDE SEQUENCE [LARGE SCALE GENOMIC DNA]</scope>
    <source>
        <strain evidence="2 3">1288</strain>
    </source>
</reference>
<comment type="caution">
    <text evidence="2">The sequence shown here is derived from an EMBL/GenBank/DDBJ whole genome shotgun (WGS) entry which is preliminary data.</text>
</comment>
<dbReference type="EC" id="3.4.22.70" evidence="2"/>
<evidence type="ECO:0000256" key="1">
    <source>
        <dbReference type="ARBA" id="ARBA00022801"/>
    </source>
</evidence>
<dbReference type="CDD" id="cd06166">
    <property type="entry name" value="Sortase_D_2"/>
    <property type="match status" value="1"/>
</dbReference>
<proteinExistence type="predicted"/>
<evidence type="ECO:0000313" key="3">
    <source>
        <dbReference type="Proteomes" id="UP001549104"/>
    </source>
</evidence>
<dbReference type="RefSeq" id="WP_354312061.1">
    <property type="nucleotide sequence ID" value="NZ_JBEPME010000001.1"/>
</dbReference>
<name>A0ABV2K321_SPOPS</name>
<gene>
    <name evidence="2" type="ORF">ABIC55_000546</name>
</gene>
<protein>
    <submittedName>
        <fullName evidence="2">Sortase A</fullName>
        <ecNumber evidence="2">3.4.22.70</ecNumber>
    </submittedName>
</protein>
<dbReference type="InterPro" id="IPR005754">
    <property type="entry name" value="Sortase"/>
</dbReference>
<dbReference type="SUPFAM" id="SSF63817">
    <property type="entry name" value="Sortase"/>
    <property type="match status" value="1"/>
</dbReference>
<organism evidence="2 3">
    <name type="scientific">Sporosarcina psychrophila</name>
    <name type="common">Bacillus psychrophilus</name>
    <dbReference type="NCBI Taxonomy" id="1476"/>
    <lineage>
        <taxon>Bacteria</taxon>
        <taxon>Bacillati</taxon>
        <taxon>Bacillota</taxon>
        <taxon>Bacilli</taxon>
        <taxon>Bacillales</taxon>
        <taxon>Caryophanaceae</taxon>
        <taxon>Sporosarcina</taxon>
    </lineage>
</organism>